<reference evidence="2 4" key="2">
    <citation type="journal article" date="2014" name="PLoS Genet.">
        <title>Phylogenetically driven sequencing of extremely halophilic archaea reveals strategies for static and dynamic osmo-response.</title>
        <authorList>
            <person name="Becker E.A."/>
            <person name="Seitzer P.M."/>
            <person name="Tritt A."/>
            <person name="Larsen D."/>
            <person name="Krusor M."/>
            <person name="Yao A.I."/>
            <person name="Wu D."/>
            <person name="Madern D."/>
            <person name="Eisen J.A."/>
            <person name="Darling A.E."/>
            <person name="Facciotti M.T."/>
        </authorList>
    </citation>
    <scope>NUCLEOTIDE SEQUENCE [LARGE SCALE GENOMIC DNA]</scope>
    <source>
        <strain evidence="2 4">DSM 11551</strain>
    </source>
</reference>
<dbReference type="EMBL" id="AOHT01000032">
    <property type="protein sequence ID" value="ELY27645.1"/>
    <property type="molecule type" value="Genomic_DNA"/>
</dbReference>
<accession>E4NNL1</accession>
<dbReference type="AlphaFoldDB" id="E4NNL1"/>
<evidence type="ECO:0000313" key="3">
    <source>
        <dbReference type="Proteomes" id="UP000006663"/>
    </source>
</evidence>
<dbReference type="GeneID" id="9992588"/>
<sequence>MEHSDVHVQRMPRWNNLPDRDTVASPLVALKEMGLSDELLAELEQTVDDDKYDEFFEDLWRIGDSPKDLGGDQGDVGEVLSSHPEKNLVESFVKDFDERDELVVVPAHDNMAKGFHVYTEENPEIDKLIMDKEKGEVVKAVEEKTGSSNDDHAREAIKQAENKIADIQNSGIPQDENGVPKIENPDRLNKSVLDLSGDDFANTEACAIVPRGMDNTGEHEDIDSDQVETYRWTNEVLELMYRVAKSVSPW</sequence>
<dbReference type="KEGG" id="hbo:Hbor_07680"/>
<reference evidence="1 3" key="1">
    <citation type="journal article" date="2009" name="Stand. Genomic Sci.">
        <title>Complete genome sequence of Halogeometricum borinquense type strain (PR3).</title>
        <authorList>
            <person name="Malfatti S."/>
            <person name="Tindall B.J."/>
            <person name="Schneider S."/>
            <person name="Fahnrich R."/>
            <person name="Lapidus A."/>
            <person name="Labuttii K."/>
            <person name="Copeland A."/>
            <person name="Glavina Del Rio T."/>
            <person name="Nolan M."/>
            <person name="Chen F."/>
            <person name="Lucas S."/>
            <person name="Tice H."/>
            <person name="Cheng J.F."/>
            <person name="Bruce D."/>
            <person name="Goodwin L."/>
            <person name="Pitluck S."/>
            <person name="Anderson I."/>
            <person name="Pati A."/>
            <person name="Ivanova N."/>
            <person name="Mavromatis K."/>
            <person name="Chen A."/>
            <person name="Palaniappan K."/>
            <person name="D'haeseleer P."/>
            <person name="Goker M."/>
            <person name="Bristow J."/>
            <person name="Eisen J.A."/>
            <person name="Markowitz V."/>
            <person name="Hugenholtz P."/>
            <person name="Kyrpides N.C."/>
            <person name="Klenk H.P."/>
            <person name="Chain P."/>
        </authorList>
    </citation>
    <scope>NUCLEOTIDE SEQUENCE [LARGE SCALE GENOMIC DNA]</scope>
    <source>
        <strain evidence="3">ATCC 700274 / DSM 11551 / JCM 10706 / KCTC 4070 / PR3</strain>
        <strain evidence="1">PR 3</strain>
    </source>
</reference>
<evidence type="ECO:0000313" key="4">
    <source>
        <dbReference type="Proteomes" id="UP000011585"/>
    </source>
</evidence>
<evidence type="ECO:0000313" key="1">
    <source>
        <dbReference type="EMBL" id="ADQ66365.1"/>
    </source>
</evidence>
<dbReference type="HOGENOM" id="CLU_1109486_0_0_2"/>
<organism evidence="1 3">
    <name type="scientific">Halogeometricum borinquense (strain ATCC 700274 / DSM 11551 / JCM 10706 / KCTC 4070 / PR3)</name>
    <dbReference type="NCBI Taxonomy" id="469382"/>
    <lineage>
        <taxon>Archaea</taxon>
        <taxon>Methanobacteriati</taxon>
        <taxon>Methanobacteriota</taxon>
        <taxon>Stenosarchaea group</taxon>
        <taxon>Halobacteria</taxon>
        <taxon>Halobacteriales</taxon>
        <taxon>Haloferacaceae</taxon>
        <taxon>Halogeometricum</taxon>
    </lineage>
</organism>
<protein>
    <submittedName>
        <fullName evidence="1">Uncharacterized protein</fullName>
    </submittedName>
</protein>
<gene>
    <name evidence="1" type="ordered locus">Hbor_07680</name>
    <name evidence="2" type="ORF">C499_08747</name>
</gene>
<dbReference type="RefSeq" id="WP_006055066.1">
    <property type="nucleotide sequence ID" value="NC_014729.1"/>
</dbReference>
<dbReference type="Proteomes" id="UP000011585">
    <property type="component" value="Unassembled WGS sequence"/>
</dbReference>
<proteinExistence type="predicted"/>
<dbReference type="EMBL" id="CP001690">
    <property type="protein sequence ID" value="ADQ66365.1"/>
    <property type="molecule type" value="Genomic_DNA"/>
</dbReference>
<keyword evidence="3" id="KW-1185">Reference proteome</keyword>
<evidence type="ECO:0000313" key="2">
    <source>
        <dbReference type="EMBL" id="ELY27645.1"/>
    </source>
</evidence>
<name>E4NNL1_HALBP</name>
<dbReference type="Proteomes" id="UP000006663">
    <property type="component" value="Chromosome"/>
</dbReference>